<sequence length="206" mass="22341">MEYITFFVPGMDICFFGAVTAVALDNCFRGQVAAKDKASAVSLAGIVLLCALASVAISAFDGDVSPLRTLFKPVQDPNNVVNIVWAVMVKDLVLRLVGLSLKALVGLMGLAGAAPPYQRLRRVYEAIDALTVMVRSATASLSWFQHCQAAESMYLSCFLQVMCIYIEVRHTYVFGIVDDCIRSTLAASICRMSSRRCAQPLPTNSS</sequence>
<keyword evidence="1" id="KW-1133">Transmembrane helix</keyword>
<dbReference type="AlphaFoldDB" id="A0A3R6XND4"/>
<keyword evidence="1" id="KW-0812">Transmembrane</keyword>
<feature type="transmembrane region" description="Helical" evidence="1">
    <location>
        <begin position="92"/>
        <end position="114"/>
    </location>
</feature>
<feature type="transmembrane region" description="Helical" evidence="1">
    <location>
        <begin position="40"/>
        <end position="60"/>
    </location>
</feature>
<organism evidence="2 3">
    <name type="scientific">Aphanomyces astaci</name>
    <name type="common">Crayfish plague agent</name>
    <dbReference type="NCBI Taxonomy" id="112090"/>
    <lineage>
        <taxon>Eukaryota</taxon>
        <taxon>Sar</taxon>
        <taxon>Stramenopiles</taxon>
        <taxon>Oomycota</taxon>
        <taxon>Saprolegniomycetes</taxon>
        <taxon>Saprolegniales</taxon>
        <taxon>Verrucalvaceae</taxon>
        <taxon>Aphanomyces</taxon>
    </lineage>
</organism>
<evidence type="ECO:0000313" key="3">
    <source>
        <dbReference type="Proteomes" id="UP000285712"/>
    </source>
</evidence>
<comment type="caution">
    <text evidence="2">The sequence shown here is derived from an EMBL/GenBank/DDBJ whole genome shotgun (WGS) entry which is preliminary data.</text>
</comment>
<gene>
    <name evidence="2" type="ORF">DYB35_013313</name>
</gene>
<name>A0A3R6XND4_APHAT</name>
<protein>
    <submittedName>
        <fullName evidence="2">Uncharacterized protein</fullName>
    </submittedName>
</protein>
<proteinExistence type="predicted"/>
<evidence type="ECO:0000313" key="2">
    <source>
        <dbReference type="EMBL" id="RHY87011.1"/>
    </source>
</evidence>
<feature type="transmembrane region" description="Helical" evidence="1">
    <location>
        <begin position="6"/>
        <end position="28"/>
    </location>
</feature>
<reference evidence="2 3" key="1">
    <citation type="submission" date="2018-08" db="EMBL/GenBank/DDBJ databases">
        <title>Aphanomyces genome sequencing and annotation.</title>
        <authorList>
            <person name="Minardi D."/>
            <person name="Oidtmann B."/>
            <person name="Van Der Giezen M."/>
            <person name="Studholme D.J."/>
        </authorList>
    </citation>
    <scope>NUCLEOTIDE SEQUENCE [LARGE SCALE GENOMIC DNA]</scope>
    <source>
        <strain evidence="2 3">Sv</strain>
    </source>
</reference>
<dbReference type="EMBL" id="QUTG01004858">
    <property type="protein sequence ID" value="RHY87011.1"/>
    <property type="molecule type" value="Genomic_DNA"/>
</dbReference>
<evidence type="ECO:0000256" key="1">
    <source>
        <dbReference type="SAM" id="Phobius"/>
    </source>
</evidence>
<keyword evidence="1" id="KW-0472">Membrane</keyword>
<accession>A0A3R6XND4</accession>
<dbReference type="VEuPathDB" id="FungiDB:H257_10026"/>
<dbReference type="Proteomes" id="UP000285712">
    <property type="component" value="Unassembled WGS sequence"/>
</dbReference>